<feature type="non-terminal residue" evidence="1">
    <location>
        <position position="1"/>
    </location>
</feature>
<evidence type="ECO:0000313" key="1">
    <source>
        <dbReference type="EMBL" id="CAG7828391.1"/>
    </source>
</evidence>
<name>A0A8J2L5M8_9HEXA</name>
<keyword evidence="2" id="KW-1185">Reference proteome</keyword>
<sequence length="17" mass="2007">MYLGWIEKNTGETFCNT</sequence>
<dbReference type="AlphaFoldDB" id="A0A8J2L5M8"/>
<reference evidence="1" key="1">
    <citation type="submission" date="2021-06" db="EMBL/GenBank/DDBJ databases">
        <authorList>
            <person name="Hodson N. C."/>
            <person name="Mongue J. A."/>
            <person name="Jaron S. K."/>
        </authorList>
    </citation>
    <scope>NUCLEOTIDE SEQUENCE</scope>
</reference>
<organism evidence="1 2">
    <name type="scientific">Allacma fusca</name>
    <dbReference type="NCBI Taxonomy" id="39272"/>
    <lineage>
        <taxon>Eukaryota</taxon>
        <taxon>Metazoa</taxon>
        <taxon>Ecdysozoa</taxon>
        <taxon>Arthropoda</taxon>
        <taxon>Hexapoda</taxon>
        <taxon>Collembola</taxon>
        <taxon>Symphypleona</taxon>
        <taxon>Sminthuridae</taxon>
        <taxon>Allacma</taxon>
    </lineage>
</organism>
<dbReference type="Proteomes" id="UP000708208">
    <property type="component" value="Unassembled WGS sequence"/>
</dbReference>
<accession>A0A8J2L5M8</accession>
<gene>
    <name evidence="1" type="ORF">AFUS01_LOCUS38321</name>
</gene>
<evidence type="ECO:0000313" key="2">
    <source>
        <dbReference type="Proteomes" id="UP000708208"/>
    </source>
</evidence>
<protein>
    <submittedName>
        <fullName evidence="1">Uncharacterized protein</fullName>
    </submittedName>
</protein>
<proteinExistence type="predicted"/>
<dbReference type="EMBL" id="CAJVCH010547313">
    <property type="protein sequence ID" value="CAG7828391.1"/>
    <property type="molecule type" value="Genomic_DNA"/>
</dbReference>
<comment type="caution">
    <text evidence="1">The sequence shown here is derived from an EMBL/GenBank/DDBJ whole genome shotgun (WGS) entry which is preliminary data.</text>
</comment>